<evidence type="ECO:0000313" key="4">
    <source>
        <dbReference type="EMBL" id="TCL57006.1"/>
    </source>
</evidence>
<dbReference type="GO" id="GO:0006654">
    <property type="term" value="P:phosphatidic acid biosynthetic process"/>
    <property type="evidence" value="ECO:0007669"/>
    <property type="project" value="TreeGrafter"/>
</dbReference>
<dbReference type="CDD" id="cd07989">
    <property type="entry name" value="LPLAT_AGPAT-like"/>
    <property type="match status" value="1"/>
</dbReference>
<evidence type="ECO:0000313" key="5">
    <source>
        <dbReference type="Proteomes" id="UP000295718"/>
    </source>
</evidence>
<name>A0A4R1QSX9_9FIRM</name>
<dbReference type="Pfam" id="PF01553">
    <property type="entry name" value="Acyltransferase"/>
    <property type="match status" value="1"/>
</dbReference>
<evidence type="ECO:0000259" key="3">
    <source>
        <dbReference type="SMART" id="SM00563"/>
    </source>
</evidence>
<dbReference type="SUPFAM" id="SSF69593">
    <property type="entry name" value="Glycerol-3-phosphate (1)-acyltransferase"/>
    <property type="match status" value="1"/>
</dbReference>
<evidence type="ECO:0000256" key="1">
    <source>
        <dbReference type="ARBA" id="ARBA00022679"/>
    </source>
</evidence>
<protein>
    <submittedName>
        <fullName evidence="4">1-acyl-sn-glycerol-3-phosphate acyltransferase</fullName>
    </submittedName>
</protein>
<accession>A0A4R1QSX9</accession>
<dbReference type="RefSeq" id="WP_035315761.1">
    <property type="nucleotide sequence ID" value="NZ_JPNB01000002.1"/>
</dbReference>
<dbReference type="AlphaFoldDB" id="A0A4R1QSX9"/>
<feature type="domain" description="Phospholipid/glycerol acyltransferase" evidence="3">
    <location>
        <begin position="51"/>
        <end position="164"/>
    </location>
</feature>
<reference evidence="4 5" key="1">
    <citation type="submission" date="2019-03" db="EMBL/GenBank/DDBJ databases">
        <title>Genomic Encyclopedia of Type Strains, Phase IV (KMG-IV): sequencing the most valuable type-strain genomes for metagenomic binning, comparative biology and taxonomic classification.</title>
        <authorList>
            <person name="Goeker M."/>
        </authorList>
    </citation>
    <scope>NUCLEOTIDE SEQUENCE [LARGE SCALE GENOMIC DNA]</scope>
    <source>
        <strain evidence="4 5">DSM 100556</strain>
    </source>
</reference>
<dbReference type="SMART" id="SM00563">
    <property type="entry name" value="PlsC"/>
    <property type="match status" value="1"/>
</dbReference>
<gene>
    <name evidence="4" type="ORF">EDD76_110179</name>
</gene>
<keyword evidence="5" id="KW-1185">Reference proteome</keyword>
<keyword evidence="2 4" id="KW-0012">Acyltransferase</keyword>
<dbReference type="OrthoDB" id="9803035at2"/>
<proteinExistence type="predicted"/>
<sequence>MNNLLFLFTNLLPEPLVIEFVKFYVDFQIKKHARLDVKGLENLNCDFKRPYLFICNHLSNSDGLLLNKVLEKENITFVAGKKLESNSLTNLGFKIVRSIPLLPNSPDKEAIKKVISVIKEGNSILIFPEGTRSRTGKMLAGKKGALLFAKLTDAPIVPIGIWGTEKFMPIKEDMGKEVFHDADINIRIGKAFHLPKKNNDETKENWEANRLDYIMTRIAELLPKEYRGFYDNKV</sequence>
<organism evidence="4 5">
    <name type="scientific">Kineothrix alysoides</name>
    <dbReference type="NCBI Taxonomy" id="1469948"/>
    <lineage>
        <taxon>Bacteria</taxon>
        <taxon>Bacillati</taxon>
        <taxon>Bacillota</taxon>
        <taxon>Clostridia</taxon>
        <taxon>Lachnospirales</taxon>
        <taxon>Lachnospiraceae</taxon>
        <taxon>Kineothrix</taxon>
    </lineage>
</organism>
<dbReference type="STRING" id="1469948.GCA_000732725_02948"/>
<dbReference type="EMBL" id="SLUO01000010">
    <property type="protein sequence ID" value="TCL57006.1"/>
    <property type="molecule type" value="Genomic_DNA"/>
</dbReference>
<dbReference type="InterPro" id="IPR002123">
    <property type="entry name" value="Plipid/glycerol_acylTrfase"/>
</dbReference>
<dbReference type="GO" id="GO:0003841">
    <property type="term" value="F:1-acylglycerol-3-phosphate O-acyltransferase activity"/>
    <property type="evidence" value="ECO:0007669"/>
    <property type="project" value="TreeGrafter"/>
</dbReference>
<comment type="caution">
    <text evidence="4">The sequence shown here is derived from an EMBL/GenBank/DDBJ whole genome shotgun (WGS) entry which is preliminary data.</text>
</comment>
<keyword evidence="1 4" id="KW-0808">Transferase</keyword>
<dbReference type="PANTHER" id="PTHR10434">
    <property type="entry name" value="1-ACYL-SN-GLYCEROL-3-PHOSPHATE ACYLTRANSFERASE"/>
    <property type="match status" value="1"/>
</dbReference>
<evidence type="ECO:0000256" key="2">
    <source>
        <dbReference type="ARBA" id="ARBA00023315"/>
    </source>
</evidence>
<dbReference type="Proteomes" id="UP000295718">
    <property type="component" value="Unassembled WGS sequence"/>
</dbReference>
<dbReference type="PANTHER" id="PTHR10434:SF40">
    <property type="entry name" value="1-ACYL-SN-GLYCEROL-3-PHOSPHATE ACYLTRANSFERASE"/>
    <property type="match status" value="1"/>
</dbReference>